<dbReference type="EMBL" id="MG989226">
    <property type="protein sequence ID" value="AWU48932.1"/>
    <property type="molecule type" value="Genomic_DNA"/>
</dbReference>
<feature type="transmembrane region" description="Helical" evidence="1">
    <location>
        <begin position="125"/>
        <end position="151"/>
    </location>
</feature>
<protein>
    <submittedName>
        <fullName evidence="2">NADH dehydrogenase subunit 6</fullName>
    </submittedName>
</protein>
<keyword evidence="1" id="KW-1133">Transmembrane helix</keyword>
<gene>
    <name evidence="2" type="primary">nad6</name>
</gene>
<evidence type="ECO:0000313" key="2">
    <source>
        <dbReference type="EMBL" id="AWU48932.1"/>
    </source>
</evidence>
<keyword evidence="1" id="KW-0812">Transmembrane</keyword>
<evidence type="ECO:0000256" key="1">
    <source>
        <dbReference type="SAM" id="Phobius"/>
    </source>
</evidence>
<organism evidence="2">
    <name type="scientific">Heteropsylla cubana</name>
    <dbReference type="NCBI Taxonomy" id="121849"/>
    <lineage>
        <taxon>Eukaryota</taxon>
        <taxon>Metazoa</taxon>
        <taxon>Ecdysozoa</taxon>
        <taxon>Arthropoda</taxon>
        <taxon>Hexapoda</taxon>
        <taxon>Insecta</taxon>
        <taxon>Pterygota</taxon>
        <taxon>Neoptera</taxon>
        <taxon>Paraneoptera</taxon>
        <taxon>Hemiptera</taxon>
        <taxon>Sternorrhyncha</taxon>
        <taxon>Psylloidea</taxon>
        <taxon>Psyllidae</taxon>
        <taxon>Ciriacreminae</taxon>
        <taxon>Heteropsylla</taxon>
    </lineage>
</organism>
<keyword evidence="1" id="KW-0472">Membrane</keyword>
<dbReference type="AlphaFoldDB" id="A0A344A2E1"/>
<reference evidence="2" key="1">
    <citation type="submission" date="2018-02" db="EMBL/GenBank/DDBJ databases">
        <title>Resolving the psyllid tree of life: Phylogenomic analysis of the superfamily Psylloidea (Hemiptera).</title>
        <authorList>
            <person name="Percy D.M."/>
            <person name="Sveinsson S."/>
            <person name="Lemmon A.R."/>
            <person name="Lemmon E.M."/>
            <person name="Ouvrard D."/>
            <person name="Burckhardt D."/>
        </authorList>
    </citation>
    <scope>NUCLEOTIDE SEQUENCE</scope>
    <source>
        <strain evidence="2">DP1.idba.120_cir</strain>
    </source>
</reference>
<name>A0A344A2E1_9HEMI</name>
<proteinExistence type="predicted"/>
<feature type="transmembrane region" description="Helical" evidence="1">
    <location>
        <begin position="7"/>
        <end position="28"/>
    </location>
</feature>
<accession>A0A344A2E1</accession>
<feature type="transmembrane region" description="Helical" evidence="1">
    <location>
        <begin position="89"/>
        <end position="105"/>
    </location>
</feature>
<feature type="transmembrane region" description="Helical" evidence="1">
    <location>
        <begin position="48"/>
        <end position="68"/>
    </location>
</feature>
<geneLocation type="mitochondrion" evidence="2"/>
<sequence>MLLKMYLMISFFNSLFLFYSLNPILMGATLLNQTIMICLISRMMMNSSWIPSTIFLVMVGGLMIIFIYMTSISSNKKLTLLKLNKFYKITPLMIFLLFMFNNKSIKFKESFQLMDEFNLEFTNLFLPMNIITSNFMFIYLLVMLIIMTEILSSTKGPMRKKY</sequence>
<keyword evidence="2" id="KW-0496">Mitochondrion</keyword>